<dbReference type="SUPFAM" id="SSF46565">
    <property type="entry name" value="Chaperone J-domain"/>
    <property type="match status" value="1"/>
</dbReference>
<keyword evidence="4" id="KW-0812">Transmembrane</keyword>
<evidence type="ECO:0000256" key="1">
    <source>
        <dbReference type="ARBA" id="ARBA00004370"/>
    </source>
</evidence>
<feature type="region of interest" description="Disordered" evidence="3">
    <location>
        <begin position="93"/>
        <end position="116"/>
    </location>
</feature>
<evidence type="ECO:0000256" key="2">
    <source>
        <dbReference type="ARBA" id="ARBA00023136"/>
    </source>
</evidence>
<feature type="domain" description="J" evidence="5">
    <location>
        <begin position="34"/>
        <end position="91"/>
    </location>
</feature>
<dbReference type="PANTHER" id="PTHR37042:SF4">
    <property type="entry name" value="OUTER MEMBRANE PROTEIN RV1973"/>
    <property type="match status" value="1"/>
</dbReference>
<dbReference type="PRINTS" id="PR00625">
    <property type="entry name" value="JDOMAIN"/>
</dbReference>
<evidence type="ECO:0000259" key="5">
    <source>
        <dbReference type="PROSITE" id="PS50076"/>
    </source>
</evidence>
<proteinExistence type="predicted"/>
<dbReference type="CDD" id="cd06257">
    <property type="entry name" value="DnaJ"/>
    <property type="match status" value="1"/>
</dbReference>
<keyword evidence="7" id="KW-1185">Reference proteome</keyword>
<comment type="caution">
    <text evidence="6">The sequence shown here is derived from an EMBL/GenBank/DDBJ whole genome shotgun (WGS) entry which is preliminary data.</text>
</comment>
<sequence length="276" mass="29499">MVGRPGQGRRHVAGRRLHAGQRRGRGGRAVSTPTWYDVLGVSPDAGGEEVRAAWRAAIADLDPTERRFALLNEAAQVLLDPEQRAAYDAELGVAEPEPQPDREPEAEAEPSSADGQRRAVPGWVLAGLAVAVLLVAGAAGVVYATVPSDRAVADATSQARSAAERAVVPILSYDSAHLDDSKAAAEAYLTGSYRKEYDKLFDGVIATNAPSTGTTVQAELVRSGVARADADRVQVFLLVDQTRTNKAEKRPVVFQNWVTVTMERVGDDWLVSGMDT</sequence>
<dbReference type="PANTHER" id="PTHR37042">
    <property type="entry name" value="OUTER MEMBRANE PROTEIN RV1973"/>
    <property type="match status" value="1"/>
</dbReference>
<feature type="transmembrane region" description="Helical" evidence="4">
    <location>
        <begin position="123"/>
        <end position="146"/>
    </location>
</feature>
<keyword evidence="4" id="KW-1133">Transmembrane helix</keyword>
<name>A0A6L6XUY8_9ACTN</name>
<accession>A0A6L6XUY8</accession>
<dbReference type="SMART" id="SM00271">
    <property type="entry name" value="DnaJ"/>
    <property type="match status" value="1"/>
</dbReference>
<dbReference type="GO" id="GO:0016020">
    <property type="term" value="C:membrane"/>
    <property type="evidence" value="ECO:0007669"/>
    <property type="project" value="UniProtKB-SubCell"/>
</dbReference>
<dbReference type="Pfam" id="PF00226">
    <property type="entry name" value="DnaJ"/>
    <property type="match status" value="1"/>
</dbReference>
<keyword evidence="2 4" id="KW-0472">Membrane</keyword>
<evidence type="ECO:0000313" key="6">
    <source>
        <dbReference type="EMBL" id="MVQ50582.1"/>
    </source>
</evidence>
<protein>
    <submittedName>
        <fullName evidence="6">DnaJ domain-containing protein</fullName>
    </submittedName>
</protein>
<dbReference type="Gene3D" id="1.10.287.110">
    <property type="entry name" value="DnaJ domain"/>
    <property type="match status" value="1"/>
</dbReference>
<dbReference type="AlphaFoldDB" id="A0A6L6XUY8"/>
<comment type="subcellular location">
    <subcellularLocation>
        <location evidence="1">Membrane</location>
    </subcellularLocation>
</comment>
<dbReference type="Proteomes" id="UP000473525">
    <property type="component" value="Unassembled WGS sequence"/>
</dbReference>
<evidence type="ECO:0000256" key="3">
    <source>
        <dbReference type="SAM" id="MobiDB-lite"/>
    </source>
</evidence>
<evidence type="ECO:0000256" key="4">
    <source>
        <dbReference type="SAM" id="Phobius"/>
    </source>
</evidence>
<gene>
    <name evidence="6" type="ORF">GON03_15465</name>
</gene>
<organism evidence="6 7">
    <name type="scientific">Nocardioides agri</name>
    <dbReference type="NCBI Taxonomy" id="2682843"/>
    <lineage>
        <taxon>Bacteria</taxon>
        <taxon>Bacillati</taxon>
        <taxon>Actinomycetota</taxon>
        <taxon>Actinomycetes</taxon>
        <taxon>Propionibacteriales</taxon>
        <taxon>Nocardioidaceae</taxon>
        <taxon>Nocardioides</taxon>
    </lineage>
</organism>
<dbReference type="InterPro" id="IPR001623">
    <property type="entry name" value="DnaJ_domain"/>
</dbReference>
<reference evidence="6 7" key="1">
    <citation type="submission" date="2019-12" db="EMBL/GenBank/DDBJ databases">
        <authorList>
            <person name="Huq M.A."/>
        </authorList>
    </citation>
    <scope>NUCLEOTIDE SEQUENCE [LARGE SCALE GENOMIC DNA]</scope>
    <source>
        <strain evidence="6 7">MAH-18</strain>
    </source>
</reference>
<evidence type="ECO:0000313" key="7">
    <source>
        <dbReference type="Proteomes" id="UP000473525"/>
    </source>
</evidence>
<feature type="region of interest" description="Disordered" evidence="3">
    <location>
        <begin position="1"/>
        <end position="29"/>
    </location>
</feature>
<feature type="compositionally biased region" description="Basic residues" evidence="3">
    <location>
        <begin position="7"/>
        <end position="26"/>
    </location>
</feature>
<dbReference type="EMBL" id="WSEK01000004">
    <property type="protein sequence ID" value="MVQ50582.1"/>
    <property type="molecule type" value="Genomic_DNA"/>
</dbReference>
<dbReference type="PROSITE" id="PS50076">
    <property type="entry name" value="DNAJ_2"/>
    <property type="match status" value="1"/>
</dbReference>
<dbReference type="InterPro" id="IPR036869">
    <property type="entry name" value="J_dom_sf"/>
</dbReference>